<comment type="caution">
    <text evidence="2">The sequence shown here is derived from an EMBL/GenBank/DDBJ whole genome shotgun (WGS) entry which is preliminary data.</text>
</comment>
<dbReference type="Proteomes" id="UP000078237">
    <property type="component" value="Unassembled WGS sequence"/>
</dbReference>
<dbReference type="OrthoDB" id="4741289at2759"/>
<dbReference type="VEuPathDB" id="FungiDB:MMYC01_207573"/>
<evidence type="ECO:0000313" key="2">
    <source>
        <dbReference type="EMBL" id="KXX77145.1"/>
    </source>
</evidence>
<feature type="compositionally biased region" description="Basic and acidic residues" evidence="1">
    <location>
        <begin position="189"/>
        <end position="211"/>
    </location>
</feature>
<feature type="compositionally biased region" description="Polar residues" evidence="1">
    <location>
        <begin position="297"/>
        <end position="308"/>
    </location>
</feature>
<gene>
    <name evidence="2" type="ORF">MMYC01_207573</name>
</gene>
<keyword evidence="3" id="KW-1185">Reference proteome</keyword>
<dbReference type="AlphaFoldDB" id="A0A175W0T4"/>
<feature type="compositionally biased region" description="Low complexity" evidence="1">
    <location>
        <begin position="55"/>
        <end position="64"/>
    </location>
</feature>
<feature type="compositionally biased region" description="Basic and acidic residues" evidence="1">
    <location>
        <begin position="135"/>
        <end position="144"/>
    </location>
</feature>
<feature type="compositionally biased region" description="Polar residues" evidence="1">
    <location>
        <begin position="174"/>
        <end position="188"/>
    </location>
</feature>
<organism evidence="2 3">
    <name type="scientific">Madurella mycetomatis</name>
    <dbReference type="NCBI Taxonomy" id="100816"/>
    <lineage>
        <taxon>Eukaryota</taxon>
        <taxon>Fungi</taxon>
        <taxon>Dikarya</taxon>
        <taxon>Ascomycota</taxon>
        <taxon>Pezizomycotina</taxon>
        <taxon>Sordariomycetes</taxon>
        <taxon>Sordariomycetidae</taxon>
        <taxon>Sordariales</taxon>
        <taxon>Sordariales incertae sedis</taxon>
        <taxon>Madurella</taxon>
    </lineage>
</organism>
<name>A0A175W0T4_9PEZI</name>
<evidence type="ECO:0000256" key="1">
    <source>
        <dbReference type="SAM" id="MobiDB-lite"/>
    </source>
</evidence>
<accession>A0A175W0T4</accession>
<feature type="region of interest" description="Disordered" evidence="1">
    <location>
        <begin position="29"/>
        <end position="158"/>
    </location>
</feature>
<dbReference type="EMBL" id="LCTW02000175">
    <property type="protein sequence ID" value="KXX77145.1"/>
    <property type="molecule type" value="Genomic_DNA"/>
</dbReference>
<proteinExistence type="predicted"/>
<feature type="compositionally biased region" description="Polar residues" evidence="1">
    <location>
        <begin position="72"/>
        <end position="84"/>
    </location>
</feature>
<sequence length="308" mass="33607">MTNTPESQSSASDITNNVVKPISVSAPAPFYFQLPSPQPTEQTSQHETSPPKTPLPTATLSATPNGPRRSTRVNTVATKSSHQQLGPEKPGPQKRLYVEINADGDAMNDSRGARMAKRPRLRAVHSSTPAGRATHPLDKRRPERQSPLPTSEDEPSNMTLLHQPLTRTLAESPGANQQELARPQSQRDSTPRGENGKVHGHGRLQDPRARPAKPIDLEASRGIPTDDCSACGFRAEHLFQLAERAWRWIPKDDASFEALFEGGFGFSDTDESAIMLPAVPWIHTRLRSGNGHDTETARPSSPTHNDAA</sequence>
<feature type="region of interest" description="Disordered" evidence="1">
    <location>
        <begin position="287"/>
        <end position="308"/>
    </location>
</feature>
<evidence type="ECO:0000313" key="3">
    <source>
        <dbReference type="Proteomes" id="UP000078237"/>
    </source>
</evidence>
<protein>
    <submittedName>
        <fullName evidence="2">Uncharacterized protein</fullName>
    </submittedName>
</protein>
<feature type="compositionally biased region" description="Basic residues" evidence="1">
    <location>
        <begin position="114"/>
        <end position="123"/>
    </location>
</feature>
<feature type="region of interest" description="Disordered" evidence="1">
    <location>
        <begin position="172"/>
        <end position="211"/>
    </location>
</feature>
<reference evidence="2 3" key="1">
    <citation type="journal article" date="2016" name="Genome Announc.">
        <title>Genome Sequence of Madurella mycetomatis mm55, Isolated from a Human Mycetoma Case in Sudan.</title>
        <authorList>
            <person name="Smit S."/>
            <person name="Derks M.F."/>
            <person name="Bervoets S."/>
            <person name="Fahal A."/>
            <person name="van Leeuwen W."/>
            <person name="van Belkum A."/>
            <person name="van de Sande W.W."/>
        </authorList>
    </citation>
    <scope>NUCLEOTIDE SEQUENCE [LARGE SCALE GENOMIC DNA]</scope>
    <source>
        <strain evidence="3">mm55</strain>
    </source>
</reference>